<feature type="transmembrane region" description="Helical" evidence="2">
    <location>
        <begin position="635"/>
        <end position="653"/>
    </location>
</feature>
<feature type="region of interest" description="Disordered" evidence="1">
    <location>
        <begin position="513"/>
        <end position="544"/>
    </location>
</feature>
<name>A0AAE0D614_COLKA</name>
<keyword evidence="2" id="KW-1133">Transmembrane helix</keyword>
<dbReference type="Pfam" id="PF20237">
    <property type="entry name" value="DUF6594"/>
    <property type="match status" value="1"/>
</dbReference>
<keyword evidence="2" id="KW-0812">Transmembrane</keyword>
<feature type="compositionally biased region" description="Low complexity" evidence="1">
    <location>
        <begin position="514"/>
        <end position="526"/>
    </location>
</feature>
<dbReference type="PANTHER" id="PTHR34502">
    <property type="entry name" value="DUF6594 DOMAIN-CONTAINING PROTEIN-RELATED"/>
    <property type="match status" value="1"/>
</dbReference>
<dbReference type="EMBL" id="VYYT01000177">
    <property type="protein sequence ID" value="KAK2759730.1"/>
    <property type="molecule type" value="Genomic_DNA"/>
</dbReference>
<proteinExistence type="predicted"/>
<feature type="domain" description="DUF6594" evidence="3">
    <location>
        <begin position="370"/>
        <end position="615"/>
    </location>
</feature>
<feature type="compositionally biased region" description="Polar residues" evidence="1">
    <location>
        <begin position="140"/>
        <end position="151"/>
    </location>
</feature>
<evidence type="ECO:0000256" key="2">
    <source>
        <dbReference type="SAM" id="Phobius"/>
    </source>
</evidence>
<keyword evidence="2" id="KW-0472">Membrane</keyword>
<feature type="compositionally biased region" description="Low complexity" evidence="1">
    <location>
        <begin position="34"/>
        <end position="47"/>
    </location>
</feature>
<feature type="compositionally biased region" description="Basic and acidic residues" evidence="1">
    <location>
        <begin position="176"/>
        <end position="188"/>
    </location>
</feature>
<accession>A0AAE0D614</accession>
<organism evidence="4 5">
    <name type="scientific">Colletotrichum kahawae</name>
    <name type="common">Coffee berry disease fungus</name>
    <dbReference type="NCBI Taxonomy" id="34407"/>
    <lineage>
        <taxon>Eukaryota</taxon>
        <taxon>Fungi</taxon>
        <taxon>Dikarya</taxon>
        <taxon>Ascomycota</taxon>
        <taxon>Pezizomycotina</taxon>
        <taxon>Sordariomycetes</taxon>
        <taxon>Hypocreomycetidae</taxon>
        <taxon>Glomerellales</taxon>
        <taxon>Glomerellaceae</taxon>
        <taxon>Colletotrichum</taxon>
        <taxon>Colletotrichum gloeosporioides species complex</taxon>
    </lineage>
</organism>
<comment type="caution">
    <text evidence="4">The sequence shown here is derived from an EMBL/GenBank/DDBJ whole genome shotgun (WGS) entry which is preliminary data.</text>
</comment>
<dbReference type="AlphaFoldDB" id="A0AAE0D614"/>
<feature type="transmembrane region" description="Helical" evidence="2">
    <location>
        <begin position="571"/>
        <end position="593"/>
    </location>
</feature>
<dbReference type="PANTHER" id="PTHR34502:SF6">
    <property type="entry name" value="DUF6594 DOMAIN-CONTAINING PROTEIN"/>
    <property type="match status" value="1"/>
</dbReference>
<feature type="region of interest" description="Disordered" evidence="1">
    <location>
        <begin position="1"/>
        <end position="298"/>
    </location>
</feature>
<sequence>MSSDYRPPTVSDDLPGSPAPAQEWLARGPNDGLAHSTSAAHAPSPSAVFATDNRHHMPLADDNSPPARSRPRSATVRRTPSLPVSPAQTKPDEVAMSPDDDHQQPYPEPEPAADPESSSDETVVQEPYDDEDANPPHYPTSPTLTNFTVLTGRTHHSSNSSGSGSTITQASWPRRRGSEKSRQHDKSQLKRRRSRSPRQQQQHQHQQQQAAAAALSYLDSDSPHVTPEAIQRSVEQSYWRMPPDGSYQSPSTRSTASTASSSFQSDVFSELDHETDRSSSPDHSAYGDPASPGSMPGKFDAHLAAAAQQRQQRGYRNYGTPEMPRGNANLPHLPPNALQPRLPGMHQGHPKHLPRAEKLPLSGYEVIASKLCAGEADRSSIKPIYRRFEALNHRLLLHLQDELAELEEQLHRLDTADTQTRRMQNCILPASRRQEVLTAGELQWHKTDVLGKIGYKLGQYNHVLSSFKDTQNLPSPDPRDVDYYRAYLANHNPIVEIETRFLDPADDLVSLARPSPSTSEFSTSFSDDLRTPMPPRKPSTTAPATTPGFLFFQGAKSEKLRQVEVFLRNSYPLAVAVSFAAAFLLPILTFAVIPAFVGRMAVVAIVAVGVGLAVVQAGIFGAGKERGGAQAAAEGALVSGVYVGVMAVVAGIFG</sequence>
<evidence type="ECO:0000256" key="1">
    <source>
        <dbReference type="SAM" id="MobiDB-lite"/>
    </source>
</evidence>
<gene>
    <name evidence="4" type="ORF">CKAH01_16617</name>
</gene>
<dbReference type="Proteomes" id="UP001281614">
    <property type="component" value="Unassembled WGS sequence"/>
</dbReference>
<evidence type="ECO:0000259" key="3">
    <source>
        <dbReference type="Pfam" id="PF20237"/>
    </source>
</evidence>
<evidence type="ECO:0000313" key="5">
    <source>
        <dbReference type="Proteomes" id="UP001281614"/>
    </source>
</evidence>
<feature type="compositionally biased region" description="Basic and acidic residues" evidence="1">
    <location>
        <begin position="270"/>
        <end position="280"/>
    </location>
</feature>
<feature type="compositionally biased region" description="Low complexity" evidence="1">
    <location>
        <begin position="248"/>
        <end position="268"/>
    </location>
</feature>
<evidence type="ECO:0000313" key="4">
    <source>
        <dbReference type="EMBL" id="KAK2759730.1"/>
    </source>
</evidence>
<feature type="transmembrane region" description="Helical" evidence="2">
    <location>
        <begin position="600"/>
        <end position="623"/>
    </location>
</feature>
<feature type="compositionally biased region" description="Low complexity" evidence="1">
    <location>
        <begin position="199"/>
        <end position="214"/>
    </location>
</feature>
<reference evidence="4" key="1">
    <citation type="submission" date="2023-02" db="EMBL/GenBank/DDBJ databases">
        <title>Colletotrichum kahawae CIFC_Que2 genome sequencing and assembly.</title>
        <authorList>
            <person name="Baroncelli R."/>
        </authorList>
    </citation>
    <scope>NUCLEOTIDE SEQUENCE</scope>
    <source>
        <strain evidence="4">CIFC_Que2</strain>
    </source>
</reference>
<dbReference type="InterPro" id="IPR046529">
    <property type="entry name" value="DUF6594"/>
</dbReference>
<keyword evidence="5" id="KW-1185">Reference proteome</keyword>
<protein>
    <recommendedName>
        <fullName evidence="3">DUF6594 domain-containing protein</fullName>
    </recommendedName>
</protein>